<protein>
    <submittedName>
        <fullName evidence="1">Uncharacterized protein</fullName>
    </submittedName>
</protein>
<proteinExistence type="predicted"/>
<accession>A0A5J4ZFH7</accession>
<organism evidence="1 2">
    <name type="scientific">Nyssa sinensis</name>
    <dbReference type="NCBI Taxonomy" id="561372"/>
    <lineage>
        <taxon>Eukaryota</taxon>
        <taxon>Viridiplantae</taxon>
        <taxon>Streptophyta</taxon>
        <taxon>Embryophyta</taxon>
        <taxon>Tracheophyta</taxon>
        <taxon>Spermatophyta</taxon>
        <taxon>Magnoliopsida</taxon>
        <taxon>eudicotyledons</taxon>
        <taxon>Gunneridae</taxon>
        <taxon>Pentapetalae</taxon>
        <taxon>asterids</taxon>
        <taxon>Cornales</taxon>
        <taxon>Nyssaceae</taxon>
        <taxon>Nyssa</taxon>
    </lineage>
</organism>
<dbReference type="SUPFAM" id="SSF54001">
    <property type="entry name" value="Cysteine proteinases"/>
    <property type="match status" value="1"/>
</dbReference>
<dbReference type="Gene3D" id="3.40.395.10">
    <property type="entry name" value="Adenoviral Proteinase, Chain A"/>
    <property type="match status" value="1"/>
</dbReference>
<dbReference type="EMBL" id="CM018051">
    <property type="protein sequence ID" value="KAA8517270.1"/>
    <property type="molecule type" value="Genomic_DNA"/>
</dbReference>
<keyword evidence="2" id="KW-1185">Reference proteome</keyword>
<evidence type="ECO:0000313" key="1">
    <source>
        <dbReference type="EMBL" id="KAA8517270.1"/>
    </source>
</evidence>
<name>A0A5J4ZFH7_9ASTE</name>
<dbReference type="InterPro" id="IPR038765">
    <property type="entry name" value="Papain-like_cys_pep_sf"/>
</dbReference>
<gene>
    <name evidence="1" type="ORF">F0562_017563</name>
</gene>
<reference evidence="1 2" key="1">
    <citation type="submission" date="2019-09" db="EMBL/GenBank/DDBJ databases">
        <title>A chromosome-level genome assembly of the Chinese tupelo Nyssa sinensis.</title>
        <authorList>
            <person name="Yang X."/>
            <person name="Kang M."/>
            <person name="Yang Y."/>
            <person name="Xiong H."/>
            <person name="Wang M."/>
            <person name="Zhang Z."/>
            <person name="Wang Z."/>
            <person name="Wu H."/>
            <person name="Ma T."/>
            <person name="Liu J."/>
            <person name="Xi Z."/>
        </authorList>
    </citation>
    <scope>NUCLEOTIDE SEQUENCE [LARGE SCALE GENOMIC DNA]</scope>
    <source>
        <strain evidence="1">J267</strain>
        <tissue evidence="1">Leaf</tissue>
    </source>
</reference>
<evidence type="ECO:0000313" key="2">
    <source>
        <dbReference type="Proteomes" id="UP000325577"/>
    </source>
</evidence>
<dbReference type="OrthoDB" id="1694156at2759"/>
<dbReference type="AlphaFoldDB" id="A0A5J4ZFH7"/>
<dbReference type="Proteomes" id="UP000325577">
    <property type="component" value="Linkage Group LG8"/>
</dbReference>
<sequence>MDPSISHPDGSSTYLVQRRRRRPIQPGPQIQDPYESAPVVVIQQLTRQEDLLYQWCMKKDDFLILSMMVIHILPSPTLMRSDIIDSMKTRGHVSFKVMDVACVRELFHHILTYCGGVVSVNEFEIMHHRLPQQAQRDPGSSGIFVIKFMEYWNGRMTSSFSKDTINLIRKQLVVQWVTHDKNLIKPTL</sequence>